<sequence length="103" mass="11749">MACWIRLARALVLALVCICYPKARLHAIPRHPRILPQARAKGPLTGSYHQASGNDRPRRQHSVYDSRPPAFITALHEKDSKVEKKLLEALPLETRERIRATIH</sequence>
<protein>
    <submittedName>
        <fullName evidence="3">Uncharacterized protein</fullName>
    </submittedName>
</protein>
<feature type="chain" id="PRO_5014122301" evidence="2">
    <location>
        <begin position="26"/>
        <end position="103"/>
    </location>
</feature>
<comment type="caution">
    <text evidence="3">The sequence shown here is derived from an EMBL/GenBank/DDBJ whole genome shotgun (WGS) entry which is preliminary data.</text>
</comment>
<accession>A0A2I0JKJ8</accession>
<gene>
    <name evidence="3" type="ORF">CRG98_022773</name>
</gene>
<dbReference type="AlphaFoldDB" id="A0A2I0JKJ8"/>
<evidence type="ECO:0000313" key="3">
    <source>
        <dbReference type="EMBL" id="PKI56815.1"/>
    </source>
</evidence>
<feature type="signal peptide" evidence="2">
    <location>
        <begin position="1"/>
        <end position="25"/>
    </location>
</feature>
<evidence type="ECO:0000256" key="1">
    <source>
        <dbReference type="SAM" id="MobiDB-lite"/>
    </source>
</evidence>
<reference evidence="3 4" key="1">
    <citation type="submission" date="2017-11" db="EMBL/GenBank/DDBJ databases">
        <title>De-novo sequencing of pomegranate (Punica granatum L.) genome.</title>
        <authorList>
            <person name="Akparov Z."/>
            <person name="Amiraslanov A."/>
            <person name="Hajiyeva S."/>
            <person name="Abbasov M."/>
            <person name="Kaur K."/>
            <person name="Hamwieh A."/>
            <person name="Solovyev V."/>
            <person name="Salamov A."/>
            <person name="Braich B."/>
            <person name="Kosarev P."/>
            <person name="Mahmoud A."/>
            <person name="Hajiyev E."/>
            <person name="Babayeva S."/>
            <person name="Izzatullayeva V."/>
            <person name="Mammadov A."/>
            <person name="Mammadov A."/>
            <person name="Sharifova S."/>
            <person name="Ojaghi J."/>
            <person name="Eynullazada K."/>
            <person name="Bayramov B."/>
            <person name="Abdulazimova A."/>
            <person name="Shahmuradov I."/>
        </authorList>
    </citation>
    <scope>NUCLEOTIDE SEQUENCE [LARGE SCALE GENOMIC DNA]</scope>
    <source>
        <strain evidence="4">cv. AG2017</strain>
        <tissue evidence="3">Leaf</tissue>
    </source>
</reference>
<keyword evidence="2" id="KW-0732">Signal</keyword>
<name>A0A2I0JKJ8_PUNGR</name>
<organism evidence="3 4">
    <name type="scientific">Punica granatum</name>
    <name type="common">Pomegranate</name>
    <dbReference type="NCBI Taxonomy" id="22663"/>
    <lineage>
        <taxon>Eukaryota</taxon>
        <taxon>Viridiplantae</taxon>
        <taxon>Streptophyta</taxon>
        <taxon>Embryophyta</taxon>
        <taxon>Tracheophyta</taxon>
        <taxon>Spermatophyta</taxon>
        <taxon>Magnoliopsida</taxon>
        <taxon>eudicotyledons</taxon>
        <taxon>Gunneridae</taxon>
        <taxon>Pentapetalae</taxon>
        <taxon>rosids</taxon>
        <taxon>malvids</taxon>
        <taxon>Myrtales</taxon>
        <taxon>Lythraceae</taxon>
        <taxon>Punica</taxon>
    </lineage>
</organism>
<dbReference type="Proteomes" id="UP000233551">
    <property type="component" value="Unassembled WGS sequence"/>
</dbReference>
<feature type="region of interest" description="Disordered" evidence="1">
    <location>
        <begin position="39"/>
        <end position="64"/>
    </location>
</feature>
<dbReference type="EMBL" id="PGOL01001567">
    <property type="protein sequence ID" value="PKI56815.1"/>
    <property type="molecule type" value="Genomic_DNA"/>
</dbReference>
<evidence type="ECO:0000256" key="2">
    <source>
        <dbReference type="SAM" id="SignalP"/>
    </source>
</evidence>
<proteinExistence type="predicted"/>
<evidence type="ECO:0000313" key="4">
    <source>
        <dbReference type="Proteomes" id="UP000233551"/>
    </source>
</evidence>
<keyword evidence="4" id="KW-1185">Reference proteome</keyword>